<dbReference type="CDD" id="cd06533">
    <property type="entry name" value="Glyco_transf_WecG_TagA"/>
    <property type="match status" value="1"/>
</dbReference>
<dbReference type="GO" id="GO:0016758">
    <property type="term" value="F:hexosyltransferase activity"/>
    <property type="evidence" value="ECO:0007669"/>
    <property type="project" value="TreeGrafter"/>
</dbReference>
<keyword evidence="4" id="KW-1185">Reference proteome</keyword>
<proteinExistence type="predicted"/>
<keyword evidence="2 3" id="KW-0808">Transferase</keyword>
<dbReference type="PANTHER" id="PTHR34136">
    <property type="match status" value="1"/>
</dbReference>
<name>A0A2S4ZX22_9SPHI</name>
<dbReference type="EMBL" id="PQVF01000016">
    <property type="protein sequence ID" value="POY34911.1"/>
    <property type="molecule type" value="Genomic_DNA"/>
</dbReference>
<dbReference type="PANTHER" id="PTHR34136:SF1">
    <property type="entry name" value="UDP-N-ACETYL-D-MANNOSAMINURONIC ACID TRANSFERASE"/>
    <property type="match status" value="1"/>
</dbReference>
<accession>A0A2S4ZX22</accession>
<comment type="caution">
    <text evidence="3">The sequence shown here is derived from an EMBL/GenBank/DDBJ whole genome shotgun (WGS) entry which is preliminary data.</text>
</comment>
<dbReference type="OrthoDB" id="9771846at2"/>
<gene>
    <name evidence="3" type="ORF">C3K47_17560</name>
</gene>
<evidence type="ECO:0000256" key="2">
    <source>
        <dbReference type="ARBA" id="ARBA00022679"/>
    </source>
</evidence>
<dbReference type="RefSeq" id="WP_103790476.1">
    <property type="nucleotide sequence ID" value="NZ_PQVF01000016.1"/>
</dbReference>
<evidence type="ECO:0000256" key="1">
    <source>
        <dbReference type="ARBA" id="ARBA00022676"/>
    </source>
</evidence>
<organism evidence="3 4">
    <name type="scientific">Solitalea longa</name>
    <dbReference type="NCBI Taxonomy" id="2079460"/>
    <lineage>
        <taxon>Bacteria</taxon>
        <taxon>Pseudomonadati</taxon>
        <taxon>Bacteroidota</taxon>
        <taxon>Sphingobacteriia</taxon>
        <taxon>Sphingobacteriales</taxon>
        <taxon>Sphingobacteriaceae</taxon>
        <taxon>Solitalea</taxon>
    </lineage>
</organism>
<evidence type="ECO:0000313" key="4">
    <source>
        <dbReference type="Proteomes" id="UP000236893"/>
    </source>
</evidence>
<dbReference type="NCBIfam" id="TIGR00696">
    <property type="entry name" value="wecG_tagA_cpsF"/>
    <property type="match status" value="1"/>
</dbReference>
<dbReference type="AlphaFoldDB" id="A0A2S4ZX22"/>
<keyword evidence="1" id="KW-0328">Glycosyltransferase</keyword>
<dbReference type="Pfam" id="PF03808">
    <property type="entry name" value="Glyco_tran_WecG"/>
    <property type="match status" value="1"/>
</dbReference>
<evidence type="ECO:0000313" key="3">
    <source>
        <dbReference type="EMBL" id="POY34911.1"/>
    </source>
</evidence>
<reference evidence="3 4" key="1">
    <citation type="submission" date="2018-01" db="EMBL/GenBank/DDBJ databases">
        <authorList>
            <person name="Gaut B.S."/>
            <person name="Morton B.R."/>
            <person name="Clegg M.T."/>
            <person name="Duvall M.R."/>
        </authorList>
    </citation>
    <scope>NUCLEOTIDE SEQUENCE [LARGE SCALE GENOMIC DNA]</scope>
    <source>
        <strain evidence="3 4">HR-AV</strain>
    </source>
</reference>
<protein>
    <submittedName>
        <fullName evidence="3">Glycosyl transferase</fullName>
    </submittedName>
</protein>
<dbReference type="InterPro" id="IPR004629">
    <property type="entry name" value="WecG_TagA_CpsF"/>
</dbReference>
<sequence>MNKTKPWSKIISKTANFKLKKGVTSFINPFSMLLLINEHLIAEEVDQWCIDGISLVNKLNKTLKLKYTRYSFDETSLAPKIFQYAKENNLRIALIGTKEEYIAKAVNNIEQKHNVKIYFTRNGYFNSDYEKEKCYQKILDLKVDLVICGMGTPYQERFLIELKNKGWNGYGLTCGGYLHQMAKSQNYYPVFFDKLNIRWIYRIIDEPKLFKRYFIDYPKFFFRFYFFRRSL</sequence>
<dbReference type="Proteomes" id="UP000236893">
    <property type="component" value="Unassembled WGS sequence"/>
</dbReference>